<evidence type="ECO:0000256" key="2">
    <source>
        <dbReference type="SAM" id="SignalP"/>
    </source>
</evidence>
<organism evidence="4 5">
    <name type="scientific">Marasmiellus scandens</name>
    <dbReference type="NCBI Taxonomy" id="2682957"/>
    <lineage>
        <taxon>Eukaryota</taxon>
        <taxon>Fungi</taxon>
        <taxon>Dikarya</taxon>
        <taxon>Basidiomycota</taxon>
        <taxon>Agaricomycotina</taxon>
        <taxon>Agaricomycetes</taxon>
        <taxon>Agaricomycetidae</taxon>
        <taxon>Agaricales</taxon>
        <taxon>Marasmiineae</taxon>
        <taxon>Omphalotaceae</taxon>
        <taxon>Marasmiellus</taxon>
    </lineage>
</organism>
<feature type="compositionally biased region" description="Low complexity" evidence="1">
    <location>
        <begin position="545"/>
        <end position="571"/>
    </location>
</feature>
<feature type="compositionally biased region" description="Low complexity" evidence="1">
    <location>
        <begin position="662"/>
        <end position="671"/>
    </location>
</feature>
<feature type="compositionally biased region" description="Polar residues" evidence="1">
    <location>
        <begin position="516"/>
        <end position="537"/>
    </location>
</feature>
<reference evidence="4 5" key="1">
    <citation type="submission" date="2024-01" db="EMBL/GenBank/DDBJ databases">
        <title>A draft genome for the cacao thread blight pathogen Marasmiellus scandens.</title>
        <authorList>
            <person name="Baruah I.K."/>
            <person name="Leung J."/>
            <person name="Bukari Y."/>
            <person name="Amoako-Attah I."/>
            <person name="Meinhardt L.W."/>
            <person name="Bailey B.A."/>
            <person name="Cohen S.P."/>
        </authorList>
    </citation>
    <scope>NUCLEOTIDE SEQUENCE [LARGE SCALE GENOMIC DNA]</scope>
    <source>
        <strain evidence="4 5">GH-19</strain>
    </source>
</reference>
<feature type="domain" description="DUF7223" evidence="3">
    <location>
        <begin position="230"/>
        <end position="432"/>
    </location>
</feature>
<dbReference type="EMBL" id="JBANRG010000020">
    <property type="protein sequence ID" value="KAK7457226.1"/>
    <property type="molecule type" value="Genomic_DNA"/>
</dbReference>
<feature type="chain" id="PRO_5045279655" description="DUF7223 domain-containing protein" evidence="2">
    <location>
        <begin position="27"/>
        <end position="710"/>
    </location>
</feature>
<evidence type="ECO:0000313" key="4">
    <source>
        <dbReference type="EMBL" id="KAK7457226.1"/>
    </source>
</evidence>
<gene>
    <name evidence="4" type="ORF">VKT23_010528</name>
</gene>
<dbReference type="Pfam" id="PF23865">
    <property type="entry name" value="DUF7223"/>
    <property type="match status" value="1"/>
</dbReference>
<feature type="region of interest" description="Disordered" evidence="1">
    <location>
        <begin position="494"/>
        <end position="578"/>
    </location>
</feature>
<feature type="compositionally biased region" description="Polar residues" evidence="1">
    <location>
        <begin position="631"/>
        <end position="642"/>
    </location>
</feature>
<dbReference type="Proteomes" id="UP001498398">
    <property type="component" value="Unassembled WGS sequence"/>
</dbReference>
<comment type="caution">
    <text evidence="4">The sequence shown here is derived from an EMBL/GenBank/DDBJ whole genome shotgun (WGS) entry which is preliminary data.</text>
</comment>
<protein>
    <recommendedName>
        <fullName evidence="3">DUF7223 domain-containing protein</fullName>
    </recommendedName>
</protein>
<evidence type="ECO:0000313" key="5">
    <source>
        <dbReference type="Proteomes" id="UP001498398"/>
    </source>
</evidence>
<accession>A0ABR1JCS5</accession>
<sequence>MVYQSTAMRLLSFATLIAITVPVRSANDWNVPCLNGTCEYDLPSTSGASGTLQIWGSNNAISDITPAAGWEILGCSSDELSQDIRLVCMNNSTTCDHLYEGGGAEGKLVRLPENCGRSAFARVARSWVPDDQSIPSNIAARVVRRDGSSPQVKALALDTDFSSGNSSDPVGFKIVGVNVPGVDMTAADAKLRRRDLSDLFGNAIDSVSDATSFNISNSTQLEPLDIDKKFNLFNQSIDCGAVTTTVSADVDAKAHVMATVGLVASGTVIPPDVTEFALTSDFSAKLNGSLDLKGDLTGSFETPTLTLFEIGIPGLDFPGIFSIGPNFQINAQATAELDVGVDMIVGLNYEIKNGHLVFPPSQDDAQKSDMNMTANDNSTSTGDFQIQDTPLQLSLSPSAQANGSVSAHLIPTLNLGVSALNDVVKANIFLNLDTSATLQLSLEGAAAQSNISIGQRDLTLRAPSKTVVKPTSIPQAVAAAKAAREELSRRTMMHDSAMMSSNSSHKNSKSMGMDTSMDSNNTSKNMGMGMDSNNTDSKGMDMGMNNDTSSNSTNSDSSVDNNNNTSDSNSTETDDGSGSFGGCFEILAGLDVNAGAEGSLFDIFDDSTQVTLFSKEFQLFQKCFGDQANNNQRRALSRSSPLTRRAKKAADSKGDAEDASAADDNNSADDSGASFACLPSDIAGPVSVVNDAIKALDILTQTDAKSKAKA</sequence>
<keyword evidence="5" id="KW-1185">Reference proteome</keyword>
<name>A0ABR1JCS5_9AGAR</name>
<dbReference type="InterPro" id="IPR055647">
    <property type="entry name" value="DUF7223"/>
</dbReference>
<evidence type="ECO:0000259" key="3">
    <source>
        <dbReference type="Pfam" id="PF23865"/>
    </source>
</evidence>
<keyword evidence="2" id="KW-0732">Signal</keyword>
<evidence type="ECO:0000256" key="1">
    <source>
        <dbReference type="SAM" id="MobiDB-lite"/>
    </source>
</evidence>
<proteinExistence type="predicted"/>
<feature type="compositionally biased region" description="Low complexity" evidence="1">
    <location>
        <begin position="494"/>
        <end position="513"/>
    </location>
</feature>
<feature type="region of interest" description="Disordered" evidence="1">
    <location>
        <begin position="631"/>
        <end position="671"/>
    </location>
</feature>
<feature type="signal peptide" evidence="2">
    <location>
        <begin position="1"/>
        <end position="26"/>
    </location>
</feature>